<dbReference type="GO" id="GO:0006313">
    <property type="term" value="P:DNA transposition"/>
    <property type="evidence" value="ECO:0007669"/>
    <property type="project" value="UniProtKB-UniRule"/>
</dbReference>
<reference evidence="10" key="1">
    <citation type="submission" date="2015-05" db="EMBL/GenBank/DDBJ databases">
        <authorList>
            <consortium name="Pathogen Informatics"/>
        </authorList>
    </citation>
    <scope>NUCLEOTIDE SEQUENCE [LARGE SCALE GENOMIC DNA]</scope>
    <source>
        <strain evidence="9 11">2789STDY5608863</strain>
        <strain evidence="10">M72</strain>
    </source>
</reference>
<dbReference type="PROSITE" id="PS01007">
    <property type="entry name" value="TRANSPOSASE_MUTATOR"/>
    <property type="match status" value="1"/>
</dbReference>
<dbReference type="PANTHER" id="PTHR33217:SF8">
    <property type="entry name" value="MUTATOR FAMILY TRANSPOSASE"/>
    <property type="match status" value="1"/>
</dbReference>
<accession>A0A0M6WPL1</accession>
<evidence type="ECO:0000313" key="9">
    <source>
        <dbReference type="EMBL" id="CUN20089.1"/>
    </source>
</evidence>
<keyword evidence="5 6" id="KW-0233">DNA recombination</keyword>
<evidence type="ECO:0000313" key="11">
    <source>
        <dbReference type="Proteomes" id="UP000095495"/>
    </source>
</evidence>
<proteinExistence type="inferred from homology"/>
<evidence type="ECO:0000256" key="7">
    <source>
        <dbReference type="SAM" id="MobiDB-lite"/>
    </source>
</evidence>
<organism evidence="8 10">
    <name type="scientific">Roseburia faecis</name>
    <dbReference type="NCBI Taxonomy" id="301302"/>
    <lineage>
        <taxon>Bacteria</taxon>
        <taxon>Bacillati</taxon>
        <taxon>Bacillota</taxon>
        <taxon>Clostridia</taxon>
        <taxon>Lachnospirales</taxon>
        <taxon>Lachnospiraceae</taxon>
        <taxon>Roseburia</taxon>
    </lineage>
</organism>
<evidence type="ECO:0000256" key="4">
    <source>
        <dbReference type="ARBA" id="ARBA00023125"/>
    </source>
</evidence>
<dbReference type="Pfam" id="PF00872">
    <property type="entry name" value="Transposase_mut"/>
    <property type="match status" value="1"/>
</dbReference>
<dbReference type="EMBL" id="CYXV01000023">
    <property type="protein sequence ID" value="CUN20089.1"/>
    <property type="molecule type" value="Genomic_DNA"/>
</dbReference>
<evidence type="ECO:0000256" key="2">
    <source>
        <dbReference type="ARBA" id="ARBA00010961"/>
    </source>
</evidence>
<reference evidence="8" key="2">
    <citation type="submission" date="2015-05" db="EMBL/GenBank/DDBJ databases">
        <authorList>
            <person name="Wang D.B."/>
            <person name="Wang M."/>
        </authorList>
    </citation>
    <scope>NUCLEOTIDE SEQUENCE [LARGE SCALE GENOMIC DNA]</scope>
    <source>
        <strain evidence="8">M72</strain>
    </source>
</reference>
<keyword evidence="6" id="KW-0814">Transposable element</keyword>
<feature type="region of interest" description="Disordered" evidence="7">
    <location>
        <begin position="59"/>
        <end position="79"/>
    </location>
</feature>
<evidence type="ECO:0000313" key="10">
    <source>
        <dbReference type="Proteomes" id="UP000049979"/>
    </source>
</evidence>
<dbReference type="EMBL" id="CVRR01000025">
    <property type="protein sequence ID" value="CRL39527.1"/>
    <property type="molecule type" value="Genomic_DNA"/>
</dbReference>
<gene>
    <name evidence="9" type="ORF">ERS852420_03419</name>
    <name evidence="8" type="ORF">M72_29961</name>
</gene>
<dbReference type="AlphaFoldDB" id="A0A0M6WPL1"/>
<sequence>MARQKKPVHRVQMTEGKRNIIHQLLEEYDIQSAEDIQDALKDLLGGTIKEMMEAEMDDHLGYEKSERSDNDDYRNGYKRKQVNSRYGSMEIEVPQDRKSTFEPQVVKKRQKDISDIDQKIISMYAKGMTTRQISETIEDIYGFETSESFISDVTDKILPQIEDWQNRPLDEVYPILYIDAIHYSVRDNGVIRKLAAYVILGINTEGKKEVLTISVGDNESAKYWLSVMNELKNRGVKDVLIICADGLTGIKEAIAAAFPKTEYQRCIVHQVRNTLKYVPDKDRKAFATDLKTIYQATDEKKALAALERVTEKWTPKYPNSMKRWKDNWDAISPIFKFSTTVRTVIYTTNAIESLNSTYRKLNRQRSVFPSDTALLKALYLATFEATKKWTSTIRNWAQFDIEKYVKNRNRLRFKGNDVVDEVCDVGEITA</sequence>
<keyword evidence="3 6" id="KW-0815">Transposition</keyword>
<evidence type="ECO:0000256" key="6">
    <source>
        <dbReference type="RuleBase" id="RU365089"/>
    </source>
</evidence>
<dbReference type="RefSeq" id="WP_082413866.1">
    <property type="nucleotide sequence ID" value="NZ_CP173697.1"/>
</dbReference>
<dbReference type="STRING" id="301302.ERS852420_03419"/>
<comment type="function">
    <text evidence="1 6">Required for the transposition of the insertion element.</text>
</comment>
<dbReference type="PANTHER" id="PTHR33217">
    <property type="entry name" value="TRANSPOSASE FOR INSERTION SEQUENCE ELEMENT IS1081"/>
    <property type="match status" value="1"/>
</dbReference>
<evidence type="ECO:0000256" key="3">
    <source>
        <dbReference type="ARBA" id="ARBA00022578"/>
    </source>
</evidence>
<dbReference type="GeneID" id="99748896"/>
<dbReference type="NCBIfam" id="NF033543">
    <property type="entry name" value="transpos_IS256"/>
    <property type="match status" value="1"/>
</dbReference>
<dbReference type="InterPro" id="IPR001207">
    <property type="entry name" value="Transposase_mutator"/>
</dbReference>
<feature type="compositionally biased region" description="Basic and acidic residues" evidence="7">
    <location>
        <begin position="59"/>
        <end position="75"/>
    </location>
</feature>
<keyword evidence="10" id="KW-1185">Reference proteome</keyword>
<dbReference type="Proteomes" id="UP000049979">
    <property type="component" value="Unassembled WGS sequence"/>
</dbReference>
<comment type="similarity">
    <text evidence="2 6">Belongs to the transposase mutator family.</text>
</comment>
<dbReference type="GO" id="GO:0003677">
    <property type="term" value="F:DNA binding"/>
    <property type="evidence" value="ECO:0007669"/>
    <property type="project" value="UniProtKB-UniRule"/>
</dbReference>
<evidence type="ECO:0000256" key="5">
    <source>
        <dbReference type="ARBA" id="ARBA00023172"/>
    </source>
</evidence>
<dbReference type="Proteomes" id="UP000095495">
    <property type="component" value="Unassembled WGS sequence"/>
</dbReference>
<evidence type="ECO:0000256" key="1">
    <source>
        <dbReference type="ARBA" id="ARBA00002190"/>
    </source>
</evidence>
<protein>
    <recommendedName>
        <fullName evidence="6">Mutator family transposase</fullName>
    </recommendedName>
</protein>
<dbReference type="GO" id="GO:0004803">
    <property type="term" value="F:transposase activity"/>
    <property type="evidence" value="ECO:0007669"/>
    <property type="project" value="UniProtKB-UniRule"/>
</dbReference>
<name>A0A0M6WPL1_9FIRM</name>
<evidence type="ECO:0000313" key="8">
    <source>
        <dbReference type="EMBL" id="CRL39527.1"/>
    </source>
</evidence>
<keyword evidence="4 6" id="KW-0238">DNA-binding</keyword>